<gene>
    <name evidence="2" type="ORF">GCM10011514_30420</name>
</gene>
<dbReference type="Pfam" id="PF21837">
    <property type="entry name" value="DUF6896"/>
    <property type="match status" value="1"/>
</dbReference>
<organism evidence="2 3">
    <name type="scientific">Emticicia aquatilis</name>
    <dbReference type="NCBI Taxonomy" id="1537369"/>
    <lineage>
        <taxon>Bacteria</taxon>
        <taxon>Pseudomonadati</taxon>
        <taxon>Bacteroidota</taxon>
        <taxon>Cytophagia</taxon>
        <taxon>Cytophagales</taxon>
        <taxon>Leadbetterellaceae</taxon>
        <taxon>Emticicia</taxon>
    </lineage>
</organism>
<accession>A0A916YWK5</accession>
<sequence length="122" mass="14489">MVQTEIINQLLDNYKKNITIVVDLFISNFGVKNPIKKWRNDLIPRTGYLDKKKSIEYSLHGAGCTVEFANKEIISFDFDKDDKFILDKYKFWIFVNSSNEPKEIKDHIENLINTKEWEIEQQ</sequence>
<proteinExistence type="predicted"/>
<dbReference type="AlphaFoldDB" id="A0A916YWK5"/>
<keyword evidence="3" id="KW-1185">Reference proteome</keyword>
<evidence type="ECO:0000259" key="1">
    <source>
        <dbReference type="Pfam" id="PF21837"/>
    </source>
</evidence>
<dbReference type="InterPro" id="IPR054191">
    <property type="entry name" value="DUF6896"/>
</dbReference>
<reference evidence="2" key="2">
    <citation type="submission" date="2020-09" db="EMBL/GenBank/DDBJ databases">
        <authorList>
            <person name="Sun Q."/>
            <person name="Zhou Y."/>
        </authorList>
    </citation>
    <scope>NUCLEOTIDE SEQUENCE</scope>
    <source>
        <strain evidence="2">CGMCC 1.15958</strain>
    </source>
</reference>
<evidence type="ECO:0000313" key="2">
    <source>
        <dbReference type="EMBL" id="GGD64369.1"/>
    </source>
</evidence>
<evidence type="ECO:0000313" key="3">
    <source>
        <dbReference type="Proteomes" id="UP000609064"/>
    </source>
</evidence>
<dbReference type="EMBL" id="BMKK01000006">
    <property type="protein sequence ID" value="GGD64369.1"/>
    <property type="molecule type" value="Genomic_DNA"/>
</dbReference>
<feature type="domain" description="DUF6896" evidence="1">
    <location>
        <begin position="9"/>
        <end position="112"/>
    </location>
</feature>
<comment type="caution">
    <text evidence="2">The sequence shown here is derived from an EMBL/GenBank/DDBJ whole genome shotgun (WGS) entry which is preliminary data.</text>
</comment>
<dbReference type="Proteomes" id="UP000609064">
    <property type="component" value="Unassembled WGS sequence"/>
</dbReference>
<name>A0A916YWK5_9BACT</name>
<protein>
    <recommendedName>
        <fullName evidence="1">DUF6896 domain-containing protein</fullName>
    </recommendedName>
</protein>
<reference evidence="2" key="1">
    <citation type="journal article" date="2014" name="Int. J. Syst. Evol. Microbiol.">
        <title>Complete genome sequence of Corynebacterium casei LMG S-19264T (=DSM 44701T), isolated from a smear-ripened cheese.</title>
        <authorList>
            <consortium name="US DOE Joint Genome Institute (JGI-PGF)"/>
            <person name="Walter F."/>
            <person name="Albersmeier A."/>
            <person name="Kalinowski J."/>
            <person name="Ruckert C."/>
        </authorList>
    </citation>
    <scope>NUCLEOTIDE SEQUENCE</scope>
    <source>
        <strain evidence="2">CGMCC 1.15958</strain>
    </source>
</reference>
<dbReference type="RefSeq" id="WP_188766976.1">
    <property type="nucleotide sequence ID" value="NZ_BMKK01000006.1"/>
</dbReference>